<protein>
    <submittedName>
        <fullName evidence="2">Uncharacterized protein</fullName>
    </submittedName>
</protein>
<dbReference type="PANTHER" id="PTHR36694:SF11">
    <property type="entry name" value="LP21121P-RELATED"/>
    <property type="match status" value="1"/>
</dbReference>
<keyword evidence="3" id="KW-1185">Reference proteome</keyword>
<accession>A0A226F5L1</accession>
<dbReference type="OMA" id="IFMISTN"/>
<evidence type="ECO:0000256" key="1">
    <source>
        <dbReference type="SAM" id="MobiDB-lite"/>
    </source>
</evidence>
<evidence type="ECO:0000313" key="3">
    <source>
        <dbReference type="Proteomes" id="UP000198287"/>
    </source>
</evidence>
<feature type="region of interest" description="Disordered" evidence="1">
    <location>
        <begin position="51"/>
        <end position="71"/>
    </location>
</feature>
<dbReference type="PANTHER" id="PTHR36694">
    <property type="entry name" value="PASIFLORA 1, ISOFORM A-RELATED"/>
    <property type="match status" value="1"/>
</dbReference>
<proteinExistence type="predicted"/>
<dbReference type="AlphaFoldDB" id="A0A226F5L1"/>
<dbReference type="InterPro" id="IPR031720">
    <property type="entry name" value="DUF4728"/>
</dbReference>
<name>A0A226F5L1_FOLCA</name>
<sequence length="185" mass="19724">MFMDKNPCCCIPLRKGVLLIAIIDIVIGALGAGLGIFAIFAIAFAAPPTARPTTEITAPTKSNSSTSGEEKPSMTYIGLLLALFIVYCIFQIAFGGLLIWGLTKERVFLLKAWLGFRASGALFTLGTLVAFVVLGSEATIQPGLVDGVSLIFSVYCLLAVYIFATQLQPPSIKNLKPFNGHPPQV</sequence>
<gene>
    <name evidence="2" type="ORF">Fcan01_01506</name>
</gene>
<reference evidence="2 3" key="1">
    <citation type="submission" date="2015-12" db="EMBL/GenBank/DDBJ databases">
        <title>The genome of Folsomia candida.</title>
        <authorList>
            <person name="Faddeeva A."/>
            <person name="Derks M.F."/>
            <person name="Anvar Y."/>
            <person name="Smit S."/>
            <person name="Van Straalen N."/>
            <person name="Roelofs D."/>
        </authorList>
    </citation>
    <scope>NUCLEOTIDE SEQUENCE [LARGE SCALE GENOMIC DNA]</scope>
    <source>
        <strain evidence="2 3">VU population</strain>
        <tissue evidence="2">Whole body</tissue>
    </source>
</reference>
<dbReference type="EMBL" id="LNIX01000001">
    <property type="protein sequence ID" value="OXA65079.1"/>
    <property type="molecule type" value="Genomic_DNA"/>
</dbReference>
<evidence type="ECO:0000313" key="2">
    <source>
        <dbReference type="EMBL" id="OXA65079.1"/>
    </source>
</evidence>
<feature type="compositionally biased region" description="Polar residues" evidence="1">
    <location>
        <begin position="51"/>
        <end position="67"/>
    </location>
</feature>
<organism evidence="2 3">
    <name type="scientific">Folsomia candida</name>
    <name type="common">Springtail</name>
    <dbReference type="NCBI Taxonomy" id="158441"/>
    <lineage>
        <taxon>Eukaryota</taxon>
        <taxon>Metazoa</taxon>
        <taxon>Ecdysozoa</taxon>
        <taxon>Arthropoda</taxon>
        <taxon>Hexapoda</taxon>
        <taxon>Collembola</taxon>
        <taxon>Entomobryomorpha</taxon>
        <taxon>Isotomoidea</taxon>
        <taxon>Isotomidae</taxon>
        <taxon>Proisotominae</taxon>
        <taxon>Folsomia</taxon>
    </lineage>
</organism>
<comment type="caution">
    <text evidence="2">The sequence shown here is derived from an EMBL/GenBank/DDBJ whole genome shotgun (WGS) entry which is preliminary data.</text>
</comment>
<dbReference type="Proteomes" id="UP000198287">
    <property type="component" value="Unassembled WGS sequence"/>
</dbReference>
<dbReference type="Pfam" id="PF15860">
    <property type="entry name" value="DUF4728"/>
    <property type="match status" value="1"/>
</dbReference>